<dbReference type="PANTHER" id="PTHR30032:SF4">
    <property type="entry name" value="AMIDASE ENHANCER"/>
    <property type="match status" value="1"/>
</dbReference>
<accession>A0A549YFU6</accession>
<evidence type="ECO:0000259" key="1">
    <source>
        <dbReference type="Pfam" id="PF08486"/>
    </source>
</evidence>
<dbReference type="EMBL" id="VJMZ01000001">
    <property type="protein sequence ID" value="TRM10745.1"/>
    <property type="molecule type" value="Genomic_DNA"/>
</dbReference>
<evidence type="ECO:0000313" key="3">
    <source>
        <dbReference type="Proteomes" id="UP000319280"/>
    </source>
</evidence>
<dbReference type="InterPro" id="IPR013486">
    <property type="entry name" value="SpoIID/LytB"/>
</dbReference>
<reference evidence="2 3" key="1">
    <citation type="submission" date="2019-07" db="EMBL/GenBank/DDBJ databases">
        <title>Genomic analysis of Lentibacillus sp. NKC851-2.</title>
        <authorList>
            <person name="Oh Y.J."/>
        </authorList>
    </citation>
    <scope>NUCLEOTIDE SEQUENCE [LARGE SCALE GENOMIC DNA]</scope>
    <source>
        <strain evidence="2 3">NKC851-2</strain>
    </source>
</reference>
<keyword evidence="3" id="KW-1185">Reference proteome</keyword>
<evidence type="ECO:0000313" key="2">
    <source>
        <dbReference type="EMBL" id="TRM10745.1"/>
    </source>
</evidence>
<dbReference type="Proteomes" id="UP000319280">
    <property type="component" value="Unassembled WGS sequence"/>
</dbReference>
<proteinExistence type="predicted"/>
<dbReference type="InterPro" id="IPR051922">
    <property type="entry name" value="Bact_Sporulation_Assoc"/>
</dbReference>
<dbReference type="PANTHER" id="PTHR30032">
    <property type="entry name" value="N-ACETYLMURAMOYL-L-ALANINE AMIDASE-RELATED"/>
    <property type="match status" value="1"/>
</dbReference>
<comment type="caution">
    <text evidence="2">The sequence shown here is derived from an EMBL/GenBank/DDBJ whole genome shotgun (WGS) entry which is preliminary data.</text>
</comment>
<gene>
    <name evidence="2" type="primary">spoIID</name>
    <name evidence="2" type="ORF">FH966_02885</name>
</gene>
<feature type="domain" description="Sporulation stage II protein D amidase enhancer LytB N-terminal" evidence="1">
    <location>
        <begin position="105"/>
        <end position="205"/>
    </location>
</feature>
<dbReference type="Pfam" id="PF08486">
    <property type="entry name" value="SpoIID"/>
    <property type="match status" value="1"/>
</dbReference>
<sequence length="376" mass="42171">MKKKPIIPKTLKKKRPKSLAKRDKLQLLQKNKKPLWLSKASGRWKIPVLLFLTSLLMVILILPTAVVLPFMSSGGAEGKAVERSAAGVEVALGESPFSVEVARASTDEVEDVPLETYVSRVVASETPAEFDMEALKAQALAARTYIVNRLLHQDNSDKPDVTDTTSDQVYHNEEELRKTMGSDYNKEMKKIKKAVAATKGEILTYKDQPITPAYFSTSNGYTENSEDYWKNEVPYLRSVKSPWDKDTPKFLDQQIFTLREVEKQLKTDLPDIKNLTMEIARTDSNRVSQLNIGGKTYTGRDVREALGLRSTDFTIEKKNNHLIFTTKGYGHGIGMSQYGANGMAKEGKTYKEIVQHYYQGIDISTVNDAVPTLVAK</sequence>
<protein>
    <submittedName>
        <fullName evidence="2">Stage II sporulation protein D</fullName>
    </submittedName>
</protein>
<name>A0A549YFU6_9BACI</name>
<dbReference type="GO" id="GO:0030288">
    <property type="term" value="C:outer membrane-bounded periplasmic space"/>
    <property type="evidence" value="ECO:0007669"/>
    <property type="project" value="TreeGrafter"/>
</dbReference>
<dbReference type="InterPro" id="IPR013693">
    <property type="entry name" value="SpoIID/LytB_N"/>
</dbReference>
<dbReference type="NCBIfam" id="TIGR02669">
    <property type="entry name" value="SpoIID_LytB"/>
    <property type="match status" value="1"/>
</dbReference>
<dbReference type="GO" id="GO:0030435">
    <property type="term" value="P:sporulation resulting in formation of a cellular spore"/>
    <property type="evidence" value="ECO:0007669"/>
    <property type="project" value="InterPro"/>
</dbReference>
<dbReference type="AlphaFoldDB" id="A0A549YFU6"/>
<dbReference type="NCBIfam" id="TIGR02870">
    <property type="entry name" value="spore_II_D"/>
    <property type="match status" value="1"/>
</dbReference>
<dbReference type="InterPro" id="IPR014225">
    <property type="entry name" value="Spore_II_D_firmicutes"/>
</dbReference>
<dbReference type="RefSeq" id="WP_142790006.1">
    <property type="nucleotide sequence ID" value="NZ_VJMZ01000001.1"/>
</dbReference>
<organism evidence="2 3">
    <name type="scientific">Lentibacillus cibarius</name>
    <dbReference type="NCBI Taxonomy" id="2583219"/>
    <lineage>
        <taxon>Bacteria</taxon>
        <taxon>Bacillati</taxon>
        <taxon>Bacillota</taxon>
        <taxon>Bacilli</taxon>
        <taxon>Bacillales</taxon>
        <taxon>Bacillaceae</taxon>
        <taxon>Lentibacillus</taxon>
    </lineage>
</organism>